<dbReference type="EMBL" id="CADEAL010001914">
    <property type="protein sequence ID" value="CAB1436641.1"/>
    <property type="molecule type" value="Genomic_DNA"/>
</dbReference>
<accession>A0A9N7YR87</accession>
<gene>
    <name evidence="2" type="ORF">PLEPLA_LOCUS24674</name>
</gene>
<organism evidence="2 3">
    <name type="scientific">Pleuronectes platessa</name>
    <name type="common">European plaice</name>
    <dbReference type="NCBI Taxonomy" id="8262"/>
    <lineage>
        <taxon>Eukaryota</taxon>
        <taxon>Metazoa</taxon>
        <taxon>Chordata</taxon>
        <taxon>Craniata</taxon>
        <taxon>Vertebrata</taxon>
        <taxon>Euteleostomi</taxon>
        <taxon>Actinopterygii</taxon>
        <taxon>Neopterygii</taxon>
        <taxon>Teleostei</taxon>
        <taxon>Neoteleostei</taxon>
        <taxon>Acanthomorphata</taxon>
        <taxon>Carangaria</taxon>
        <taxon>Pleuronectiformes</taxon>
        <taxon>Pleuronectoidei</taxon>
        <taxon>Pleuronectidae</taxon>
        <taxon>Pleuronectes</taxon>
    </lineage>
</organism>
<feature type="compositionally biased region" description="Basic and acidic residues" evidence="1">
    <location>
        <begin position="47"/>
        <end position="74"/>
    </location>
</feature>
<keyword evidence="3" id="KW-1185">Reference proteome</keyword>
<protein>
    <submittedName>
        <fullName evidence="2">Uncharacterized protein</fullName>
    </submittedName>
</protein>
<feature type="compositionally biased region" description="Basic and acidic residues" evidence="1">
    <location>
        <begin position="1"/>
        <end position="13"/>
    </location>
</feature>
<evidence type="ECO:0000313" key="2">
    <source>
        <dbReference type="EMBL" id="CAB1436641.1"/>
    </source>
</evidence>
<reference evidence="2" key="1">
    <citation type="submission" date="2020-03" db="EMBL/GenBank/DDBJ databases">
        <authorList>
            <person name="Weist P."/>
        </authorList>
    </citation>
    <scope>NUCLEOTIDE SEQUENCE</scope>
</reference>
<evidence type="ECO:0000256" key="1">
    <source>
        <dbReference type="SAM" id="MobiDB-lite"/>
    </source>
</evidence>
<proteinExistence type="predicted"/>
<name>A0A9N7YR87_PLEPL</name>
<feature type="region of interest" description="Disordered" evidence="1">
    <location>
        <begin position="1"/>
        <end position="123"/>
    </location>
</feature>
<evidence type="ECO:0000313" key="3">
    <source>
        <dbReference type="Proteomes" id="UP001153269"/>
    </source>
</evidence>
<dbReference type="Proteomes" id="UP001153269">
    <property type="component" value="Unassembled WGS sequence"/>
</dbReference>
<dbReference type="AlphaFoldDB" id="A0A9N7YR87"/>
<comment type="caution">
    <text evidence="2">The sequence shown here is derived from an EMBL/GenBank/DDBJ whole genome shotgun (WGS) entry which is preliminary data.</text>
</comment>
<sequence length="123" mass="13641">MDHGEIWKRRSPEDEGLLTSWNTQETHLLGSFKDGRELENEGAASEAPEREERERREGIVVELERGEGFNKELEQEVIAAGSEQMAEQPSETSSPDGSQSPPSGCIAGKSNQEQAPEQTTQEE</sequence>
<feature type="compositionally biased region" description="Low complexity" evidence="1">
    <location>
        <begin position="93"/>
        <end position="104"/>
    </location>
</feature>
<feature type="compositionally biased region" description="Low complexity" evidence="1">
    <location>
        <begin position="112"/>
        <end position="123"/>
    </location>
</feature>